<dbReference type="PROSITE" id="PS50949">
    <property type="entry name" value="HTH_GNTR"/>
    <property type="match status" value="1"/>
</dbReference>
<keyword evidence="1" id="KW-0805">Transcription regulation</keyword>
<evidence type="ECO:0000313" key="6">
    <source>
        <dbReference type="Proteomes" id="UP000635387"/>
    </source>
</evidence>
<evidence type="ECO:0000256" key="2">
    <source>
        <dbReference type="ARBA" id="ARBA00023125"/>
    </source>
</evidence>
<evidence type="ECO:0000259" key="4">
    <source>
        <dbReference type="PROSITE" id="PS50949"/>
    </source>
</evidence>
<dbReference type="SUPFAM" id="SSF46785">
    <property type="entry name" value="Winged helix' DNA-binding domain"/>
    <property type="match status" value="1"/>
</dbReference>
<dbReference type="SMART" id="SM00895">
    <property type="entry name" value="FCD"/>
    <property type="match status" value="1"/>
</dbReference>
<dbReference type="CDD" id="cd07377">
    <property type="entry name" value="WHTH_GntR"/>
    <property type="match status" value="1"/>
</dbReference>
<reference evidence="6" key="1">
    <citation type="journal article" date="2019" name="Int. J. Syst. Evol. Microbiol.">
        <title>The Global Catalogue of Microorganisms (GCM) 10K type strain sequencing project: providing services to taxonomists for standard genome sequencing and annotation.</title>
        <authorList>
            <consortium name="The Broad Institute Genomics Platform"/>
            <consortium name="The Broad Institute Genome Sequencing Center for Infectious Disease"/>
            <person name="Wu L."/>
            <person name="Ma J."/>
        </authorList>
    </citation>
    <scope>NUCLEOTIDE SEQUENCE [LARGE SCALE GENOMIC DNA]</scope>
    <source>
        <strain evidence="6">CGMCC 4.7683</strain>
    </source>
</reference>
<dbReference type="Proteomes" id="UP000635387">
    <property type="component" value="Unassembled WGS sequence"/>
</dbReference>
<name>A0ABQ3M4X5_9PSEU</name>
<organism evidence="5 6">
    <name type="scientific">Amycolatopsis oliviviridis</name>
    <dbReference type="NCBI Taxonomy" id="1471590"/>
    <lineage>
        <taxon>Bacteria</taxon>
        <taxon>Bacillati</taxon>
        <taxon>Actinomycetota</taxon>
        <taxon>Actinomycetes</taxon>
        <taxon>Pseudonocardiales</taxon>
        <taxon>Pseudonocardiaceae</taxon>
        <taxon>Amycolatopsis</taxon>
    </lineage>
</organism>
<dbReference type="Pfam" id="PF00392">
    <property type="entry name" value="GntR"/>
    <property type="match status" value="1"/>
</dbReference>
<dbReference type="PANTHER" id="PTHR43537:SF45">
    <property type="entry name" value="GNTR FAMILY REGULATORY PROTEIN"/>
    <property type="match status" value="1"/>
</dbReference>
<gene>
    <name evidence="5" type="ORF">GCM10017790_72780</name>
</gene>
<dbReference type="SMART" id="SM00345">
    <property type="entry name" value="HTH_GNTR"/>
    <property type="match status" value="1"/>
</dbReference>
<accession>A0ABQ3M4X5</accession>
<dbReference type="InterPro" id="IPR036390">
    <property type="entry name" value="WH_DNA-bd_sf"/>
</dbReference>
<dbReference type="SUPFAM" id="SSF48008">
    <property type="entry name" value="GntR ligand-binding domain-like"/>
    <property type="match status" value="1"/>
</dbReference>
<dbReference type="Pfam" id="PF07729">
    <property type="entry name" value="FCD"/>
    <property type="match status" value="1"/>
</dbReference>
<feature type="domain" description="HTH gntR-type" evidence="4">
    <location>
        <begin position="26"/>
        <end position="93"/>
    </location>
</feature>
<keyword evidence="6" id="KW-1185">Reference proteome</keyword>
<dbReference type="EMBL" id="BNAY01000011">
    <property type="protein sequence ID" value="GHH33814.1"/>
    <property type="molecule type" value="Genomic_DNA"/>
</dbReference>
<sequence>MHARLAPPRLAANISDVSGLAKVPRSLLRDEAYENIRRAIIDGTLPPGTNLRDGDLADQLGLSRAPVRQALLRLIEDGLVESKPQSYTRVAGFVPDDVRDALQLVRALHEFAVRAGAPRMGPAEVAAMRAANDRFAGAIAAGDIAAAIAADDELHDVPVAAARNRAIAATLARYTPLLRRLEYARFGSLPAHRSVQRHAELADAIEAGDVDAACAITATIWTELEALLETP</sequence>
<dbReference type="InterPro" id="IPR011711">
    <property type="entry name" value="GntR_C"/>
</dbReference>
<comment type="caution">
    <text evidence="5">The sequence shown here is derived from an EMBL/GenBank/DDBJ whole genome shotgun (WGS) entry which is preliminary data.</text>
</comment>
<protein>
    <submittedName>
        <fullName evidence="5">GntR family transcriptional regulator</fullName>
    </submittedName>
</protein>
<evidence type="ECO:0000256" key="1">
    <source>
        <dbReference type="ARBA" id="ARBA00023015"/>
    </source>
</evidence>
<proteinExistence type="predicted"/>
<keyword evidence="2" id="KW-0238">DNA-binding</keyword>
<dbReference type="Gene3D" id="1.10.10.10">
    <property type="entry name" value="Winged helix-like DNA-binding domain superfamily/Winged helix DNA-binding domain"/>
    <property type="match status" value="1"/>
</dbReference>
<evidence type="ECO:0000256" key="3">
    <source>
        <dbReference type="ARBA" id="ARBA00023163"/>
    </source>
</evidence>
<dbReference type="Gene3D" id="1.20.120.530">
    <property type="entry name" value="GntR ligand-binding domain-like"/>
    <property type="match status" value="1"/>
</dbReference>
<evidence type="ECO:0000313" key="5">
    <source>
        <dbReference type="EMBL" id="GHH33814.1"/>
    </source>
</evidence>
<dbReference type="InterPro" id="IPR036388">
    <property type="entry name" value="WH-like_DNA-bd_sf"/>
</dbReference>
<keyword evidence="3" id="KW-0804">Transcription</keyword>
<dbReference type="InterPro" id="IPR008920">
    <property type="entry name" value="TF_FadR/GntR_C"/>
</dbReference>
<dbReference type="InterPro" id="IPR000524">
    <property type="entry name" value="Tscrpt_reg_HTH_GntR"/>
</dbReference>
<dbReference type="PANTHER" id="PTHR43537">
    <property type="entry name" value="TRANSCRIPTIONAL REGULATOR, GNTR FAMILY"/>
    <property type="match status" value="1"/>
</dbReference>